<organism evidence="2 3">
    <name type="scientific">Beta vulgaris subsp. vulgaris</name>
    <name type="common">Beet</name>
    <dbReference type="NCBI Taxonomy" id="3555"/>
    <lineage>
        <taxon>Eukaryota</taxon>
        <taxon>Viridiplantae</taxon>
        <taxon>Streptophyta</taxon>
        <taxon>Embryophyta</taxon>
        <taxon>Tracheophyta</taxon>
        <taxon>Spermatophyta</taxon>
        <taxon>Magnoliopsida</taxon>
        <taxon>eudicotyledons</taxon>
        <taxon>Gunneridae</taxon>
        <taxon>Pentapetalae</taxon>
        <taxon>Caryophyllales</taxon>
        <taxon>Chenopodiaceae</taxon>
        <taxon>Betoideae</taxon>
        <taxon>Beta</taxon>
    </lineage>
</organism>
<dbReference type="AlphaFoldDB" id="A0A0J8BCF3"/>
<accession>A0A0J8BCF3</accession>
<feature type="transmembrane region" description="Helical" evidence="1">
    <location>
        <begin position="15"/>
        <end position="34"/>
    </location>
</feature>
<evidence type="ECO:0000256" key="1">
    <source>
        <dbReference type="SAM" id="Phobius"/>
    </source>
</evidence>
<keyword evidence="1" id="KW-1133">Transmembrane helix</keyword>
<dbReference type="Gramene" id="KMS97642">
    <property type="protein sequence ID" value="KMS97642"/>
    <property type="gene ID" value="BVRB_5g125240"/>
</dbReference>
<sequence length="38" mass="4122">MAAASTVEQFLRLPLLGLVGSTSALELLLFYPALQYSH</sequence>
<protein>
    <submittedName>
        <fullName evidence="2">Uncharacterized protein</fullName>
    </submittedName>
</protein>
<proteinExistence type="predicted"/>
<keyword evidence="3" id="KW-1185">Reference proteome</keyword>
<evidence type="ECO:0000313" key="2">
    <source>
        <dbReference type="EMBL" id="KMS97642.1"/>
    </source>
</evidence>
<evidence type="ECO:0000313" key="3">
    <source>
        <dbReference type="Proteomes" id="UP000035740"/>
    </source>
</evidence>
<name>A0A0J8BCF3_BETVV</name>
<reference evidence="2 3" key="1">
    <citation type="journal article" date="2014" name="Nature">
        <title>The genome of the recently domesticated crop plant sugar beet (Beta vulgaris).</title>
        <authorList>
            <person name="Dohm J.C."/>
            <person name="Minoche A.E."/>
            <person name="Holtgrawe D."/>
            <person name="Capella-Gutierrez S."/>
            <person name="Zakrzewski F."/>
            <person name="Tafer H."/>
            <person name="Rupp O."/>
            <person name="Sorensen T.R."/>
            <person name="Stracke R."/>
            <person name="Reinhardt R."/>
            <person name="Goesmann A."/>
            <person name="Kraft T."/>
            <person name="Schulz B."/>
            <person name="Stadler P.F."/>
            <person name="Schmidt T."/>
            <person name="Gabaldon T."/>
            <person name="Lehrach H."/>
            <person name="Weisshaar B."/>
            <person name="Himmelbauer H."/>
        </authorList>
    </citation>
    <scope>NUCLEOTIDE SEQUENCE [LARGE SCALE GENOMIC DNA]</scope>
    <source>
        <tissue evidence="2">Taproot</tissue>
    </source>
</reference>
<dbReference type="Proteomes" id="UP000035740">
    <property type="component" value="Unassembled WGS sequence"/>
</dbReference>
<dbReference type="EMBL" id="KQ090301">
    <property type="protein sequence ID" value="KMS97642.1"/>
    <property type="molecule type" value="Genomic_DNA"/>
</dbReference>
<keyword evidence="1" id="KW-0472">Membrane</keyword>
<gene>
    <name evidence="2" type="ORF">BVRB_5g125240</name>
</gene>
<keyword evidence="1" id="KW-0812">Transmembrane</keyword>